<feature type="signal peptide" evidence="1">
    <location>
        <begin position="1"/>
        <end position="24"/>
    </location>
</feature>
<feature type="chain" id="PRO_5015655734" description="DUF4270 domain-containing protein" evidence="1">
    <location>
        <begin position="25"/>
        <end position="484"/>
    </location>
</feature>
<gene>
    <name evidence="2" type="ORF">DDZ16_04780</name>
</gene>
<dbReference type="AlphaFoldDB" id="A0A2U2BB20"/>
<proteinExistence type="predicted"/>
<dbReference type="PROSITE" id="PS51257">
    <property type="entry name" value="PROKAR_LIPOPROTEIN"/>
    <property type="match status" value="1"/>
</dbReference>
<protein>
    <recommendedName>
        <fullName evidence="4">DUF4270 domain-containing protein</fullName>
    </recommendedName>
</protein>
<accession>A0A2U2BB20</accession>
<reference evidence="2 3" key="1">
    <citation type="submission" date="2018-05" db="EMBL/GenBank/DDBJ databases">
        <title>Marinilabilia rubrum sp. nov., isolated from saltern sediment.</title>
        <authorList>
            <person name="Zhang R."/>
        </authorList>
    </citation>
    <scope>NUCLEOTIDE SEQUENCE [LARGE SCALE GENOMIC DNA]</scope>
    <source>
        <strain evidence="2 3">WTE16</strain>
    </source>
</reference>
<dbReference type="Proteomes" id="UP000244956">
    <property type="component" value="Unassembled WGS sequence"/>
</dbReference>
<evidence type="ECO:0008006" key="4">
    <source>
        <dbReference type="Google" id="ProtNLM"/>
    </source>
</evidence>
<dbReference type="OrthoDB" id="1110209at2"/>
<dbReference type="RefSeq" id="WP_109263300.1">
    <property type="nucleotide sequence ID" value="NZ_QEWP01000003.1"/>
</dbReference>
<name>A0A2U2BB20_9BACT</name>
<sequence length="484" mass="55647">MLKKRSLRQFVPIIVAAFAFFASCKDETGTLGLDVLPSDDLFSGTNTESHLPAQNENPVRVRTDDVRFAKIGTVTDPYGGTTKASIVTEVTLETTNFGKLNKSDNQYNYTVDSLVLNLSFYKGWWFGDTTAYHNLQVYQLNTPLSPSQKYYSDFSVDGLLPEEPLGEKLGYARDTVPFINQSETIYVPQFQIKLDHQLAEEIFNFEEDTMTDRETFRGAFNPLYITSELVDTETRGSLIALDLLANSTNMTLHYSRESLEEDTTVALDYTFPINIECLRINRFEHDNTNTIDIGNTEADHLIAQGMAGSLVKIDFNNVEFVDENGQSHYLFDFWESKSADGEEDQFYGVSAVDVFFETDTLLYQQDEKFISSAPDKLNLFKLNEDNELEVPFYKPIPDDPNTWVSFFIGGFRNKDTQEYQFRMEKEIFEMMVEQPELRGPYYLSIANPENYEFNVFPWRAILLNNQTGEPNTPRFRIKYVKIQN</sequence>
<evidence type="ECO:0000256" key="1">
    <source>
        <dbReference type="SAM" id="SignalP"/>
    </source>
</evidence>
<comment type="caution">
    <text evidence="2">The sequence shown here is derived from an EMBL/GenBank/DDBJ whole genome shotgun (WGS) entry which is preliminary data.</text>
</comment>
<evidence type="ECO:0000313" key="2">
    <source>
        <dbReference type="EMBL" id="PWE00260.1"/>
    </source>
</evidence>
<keyword evidence="3" id="KW-1185">Reference proteome</keyword>
<evidence type="ECO:0000313" key="3">
    <source>
        <dbReference type="Proteomes" id="UP000244956"/>
    </source>
</evidence>
<organism evidence="2 3">
    <name type="scientific">Marinilabilia rubra</name>
    <dbReference type="NCBI Taxonomy" id="2162893"/>
    <lineage>
        <taxon>Bacteria</taxon>
        <taxon>Pseudomonadati</taxon>
        <taxon>Bacteroidota</taxon>
        <taxon>Bacteroidia</taxon>
        <taxon>Marinilabiliales</taxon>
        <taxon>Marinilabiliaceae</taxon>
        <taxon>Marinilabilia</taxon>
    </lineage>
</organism>
<keyword evidence="1" id="KW-0732">Signal</keyword>
<dbReference type="Pfam" id="PF14092">
    <property type="entry name" value="DUF4270"/>
    <property type="match status" value="1"/>
</dbReference>
<dbReference type="InterPro" id="IPR025366">
    <property type="entry name" value="DUF4270"/>
</dbReference>
<dbReference type="EMBL" id="QEWP01000003">
    <property type="protein sequence ID" value="PWE00260.1"/>
    <property type="molecule type" value="Genomic_DNA"/>
</dbReference>